<dbReference type="InParanoid" id="A0A2H3DTB9"/>
<dbReference type="AlphaFoldDB" id="A0A2H3DTB9"/>
<dbReference type="Proteomes" id="UP000217790">
    <property type="component" value="Unassembled WGS sequence"/>
</dbReference>
<keyword evidence="2" id="KW-1185">Reference proteome</keyword>
<organism evidence="1 2">
    <name type="scientific">Armillaria gallica</name>
    <name type="common">Bulbous honey fungus</name>
    <name type="synonym">Armillaria bulbosa</name>
    <dbReference type="NCBI Taxonomy" id="47427"/>
    <lineage>
        <taxon>Eukaryota</taxon>
        <taxon>Fungi</taxon>
        <taxon>Dikarya</taxon>
        <taxon>Basidiomycota</taxon>
        <taxon>Agaricomycotina</taxon>
        <taxon>Agaricomycetes</taxon>
        <taxon>Agaricomycetidae</taxon>
        <taxon>Agaricales</taxon>
        <taxon>Marasmiineae</taxon>
        <taxon>Physalacriaceae</taxon>
        <taxon>Armillaria</taxon>
    </lineage>
</organism>
<protein>
    <submittedName>
        <fullName evidence="1">Uncharacterized protein</fullName>
    </submittedName>
</protein>
<gene>
    <name evidence="1" type="ORF">ARMGADRAFT_577560</name>
</gene>
<sequence length="177" mass="20518">MNTMTKHPKYSYITTIYGRRRKCRSRRLFYVRAPLENSVPHSNSLGRVSSADCDRRCPQLRPWQVSPAILAIIEEKGKIMLPNRRTSGITVKERLEKGKIPLTWHTLYSRTRSALGFIPRAHCQLHPRPVHEQYYCLFWTQRNSASPLSPPPHASTTTITDCPPRGKKTRLYNSVIY</sequence>
<reference evidence="2" key="1">
    <citation type="journal article" date="2017" name="Nat. Ecol. Evol.">
        <title>Genome expansion and lineage-specific genetic innovations in the forest pathogenic fungi Armillaria.</title>
        <authorList>
            <person name="Sipos G."/>
            <person name="Prasanna A.N."/>
            <person name="Walter M.C."/>
            <person name="O'Connor E."/>
            <person name="Balint B."/>
            <person name="Krizsan K."/>
            <person name="Kiss B."/>
            <person name="Hess J."/>
            <person name="Varga T."/>
            <person name="Slot J."/>
            <person name="Riley R."/>
            <person name="Boka B."/>
            <person name="Rigling D."/>
            <person name="Barry K."/>
            <person name="Lee J."/>
            <person name="Mihaltcheva S."/>
            <person name="LaButti K."/>
            <person name="Lipzen A."/>
            <person name="Waldron R."/>
            <person name="Moloney N.M."/>
            <person name="Sperisen C."/>
            <person name="Kredics L."/>
            <person name="Vagvoelgyi C."/>
            <person name="Patrignani A."/>
            <person name="Fitzpatrick D."/>
            <person name="Nagy I."/>
            <person name="Doyle S."/>
            <person name="Anderson J.B."/>
            <person name="Grigoriev I.V."/>
            <person name="Gueldener U."/>
            <person name="Muensterkoetter M."/>
            <person name="Nagy L.G."/>
        </authorList>
    </citation>
    <scope>NUCLEOTIDE SEQUENCE [LARGE SCALE GENOMIC DNA]</scope>
    <source>
        <strain evidence="2">Ar21-2</strain>
    </source>
</reference>
<dbReference type="EMBL" id="KZ293648">
    <property type="protein sequence ID" value="PBK98471.1"/>
    <property type="molecule type" value="Genomic_DNA"/>
</dbReference>
<proteinExistence type="predicted"/>
<evidence type="ECO:0000313" key="1">
    <source>
        <dbReference type="EMBL" id="PBK98471.1"/>
    </source>
</evidence>
<name>A0A2H3DTB9_ARMGA</name>
<evidence type="ECO:0000313" key="2">
    <source>
        <dbReference type="Proteomes" id="UP000217790"/>
    </source>
</evidence>
<accession>A0A2H3DTB9</accession>